<dbReference type="AlphaFoldDB" id="X1AWY8"/>
<accession>X1AWY8</accession>
<sequence>MKKLIIGTVLAMLLVVSAIAPQTGCTHETEDTGIPVSESNRWLELLSILPENEVALKAAFLQDNAYLEEKKQQYPQISSEYAIIRNHPLLSGDSPKAYSDEEWKETLGFVSADVDQRIYAGELPLDYYEAVRGCFSRDDVDNAARTGPGNDMLEVVSYQGHEFYSWGGDNDINMSMRSNVRQLGRGFRLALVDDFIFWVRWTDGMKEMIDSYEDNVKSLADNEDYKLLAGALEELDTVTALFSAESQSRSYVSEIYQQIIEDPDNNERRQVLVEEIKRELRLKPYQAFATGAGIDKDGYYLAIALLNPSEEVARENATLLEQRINQSKIAMAWHSQSGDKWSDLIESMEIESKGRLTLARLYGAVVECWVNFNVMGIMGPYEPLLIHE</sequence>
<comment type="caution">
    <text evidence="1">The sequence shown here is derived from an EMBL/GenBank/DDBJ whole genome shotgun (WGS) entry which is preliminary data.</text>
</comment>
<proteinExistence type="predicted"/>
<organism evidence="1">
    <name type="scientific">marine sediment metagenome</name>
    <dbReference type="NCBI Taxonomy" id="412755"/>
    <lineage>
        <taxon>unclassified sequences</taxon>
        <taxon>metagenomes</taxon>
        <taxon>ecological metagenomes</taxon>
    </lineage>
</organism>
<name>X1AWY8_9ZZZZ</name>
<dbReference type="EMBL" id="BART01006477">
    <property type="protein sequence ID" value="GAG64296.1"/>
    <property type="molecule type" value="Genomic_DNA"/>
</dbReference>
<protein>
    <submittedName>
        <fullName evidence="1">Uncharacterized protein</fullName>
    </submittedName>
</protein>
<evidence type="ECO:0000313" key="1">
    <source>
        <dbReference type="EMBL" id="GAG64296.1"/>
    </source>
</evidence>
<gene>
    <name evidence="1" type="ORF">S01H4_14780</name>
</gene>
<reference evidence="1" key="1">
    <citation type="journal article" date="2014" name="Front. Microbiol.">
        <title>High frequency of phylogenetically diverse reductive dehalogenase-homologous genes in deep subseafloor sedimentary metagenomes.</title>
        <authorList>
            <person name="Kawai M."/>
            <person name="Futagami T."/>
            <person name="Toyoda A."/>
            <person name="Takaki Y."/>
            <person name="Nishi S."/>
            <person name="Hori S."/>
            <person name="Arai W."/>
            <person name="Tsubouchi T."/>
            <person name="Morono Y."/>
            <person name="Uchiyama I."/>
            <person name="Ito T."/>
            <person name="Fujiyama A."/>
            <person name="Inagaki F."/>
            <person name="Takami H."/>
        </authorList>
    </citation>
    <scope>NUCLEOTIDE SEQUENCE</scope>
    <source>
        <strain evidence="1">Expedition CK06-06</strain>
    </source>
</reference>